<accession>A0ABD3RX30</accession>
<organism evidence="1 2">
    <name type="scientific">Cyclostephanos tholiformis</name>
    <dbReference type="NCBI Taxonomy" id="382380"/>
    <lineage>
        <taxon>Eukaryota</taxon>
        <taxon>Sar</taxon>
        <taxon>Stramenopiles</taxon>
        <taxon>Ochrophyta</taxon>
        <taxon>Bacillariophyta</taxon>
        <taxon>Coscinodiscophyceae</taxon>
        <taxon>Thalassiosirophycidae</taxon>
        <taxon>Stephanodiscales</taxon>
        <taxon>Stephanodiscaceae</taxon>
        <taxon>Cyclostephanos</taxon>
    </lineage>
</organism>
<dbReference type="Proteomes" id="UP001530377">
    <property type="component" value="Unassembled WGS sequence"/>
</dbReference>
<gene>
    <name evidence="1" type="ORF">ACHAXA_006340</name>
</gene>
<sequence length="65" mass="7284">MAGALADQEVFVLTDNSAFEVAYYKGHSTSKKLSDIVFRLYKAQRDGGMILHILHISGKRMKARV</sequence>
<evidence type="ECO:0000313" key="2">
    <source>
        <dbReference type="Proteomes" id="UP001530377"/>
    </source>
</evidence>
<proteinExistence type="predicted"/>
<reference evidence="1 2" key="1">
    <citation type="submission" date="2024-10" db="EMBL/GenBank/DDBJ databases">
        <title>Updated reference genomes for cyclostephanoid diatoms.</title>
        <authorList>
            <person name="Roberts W.R."/>
            <person name="Alverson A.J."/>
        </authorList>
    </citation>
    <scope>NUCLEOTIDE SEQUENCE [LARGE SCALE GENOMIC DNA]</scope>
    <source>
        <strain evidence="1 2">AJA228-03</strain>
    </source>
</reference>
<comment type="caution">
    <text evidence="1">The sequence shown here is derived from an EMBL/GenBank/DDBJ whole genome shotgun (WGS) entry which is preliminary data.</text>
</comment>
<dbReference type="EMBL" id="JALLPB020000133">
    <property type="protein sequence ID" value="KAL3816769.1"/>
    <property type="molecule type" value="Genomic_DNA"/>
</dbReference>
<protein>
    <submittedName>
        <fullName evidence="1">Uncharacterized protein</fullName>
    </submittedName>
</protein>
<name>A0ABD3RX30_9STRA</name>
<dbReference type="AlphaFoldDB" id="A0ABD3RX30"/>
<keyword evidence="2" id="KW-1185">Reference proteome</keyword>
<evidence type="ECO:0000313" key="1">
    <source>
        <dbReference type="EMBL" id="KAL3816769.1"/>
    </source>
</evidence>